<dbReference type="EMBL" id="JAAZHI010000055">
    <property type="protein sequence ID" value="NLA55184.1"/>
    <property type="molecule type" value="Genomic_DNA"/>
</dbReference>
<evidence type="ECO:0000313" key="2">
    <source>
        <dbReference type="Proteomes" id="UP000557899"/>
    </source>
</evidence>
<protein>
    <submittedName>
        <fullName evidence="1">Uncharacterized protein</fullName>
    </submittedName>
</protein>
<sequence length="116" mass="12820">MAYGILLTNDVAFEDPEVREFFLDRGGMVDGNAMLANDVPDELEELILERGWGELVPVEVFSDEAAAEFAGVEADFDEDPDAAEHIVGEELDAQGRTWVHYGRYGTAESTWVIVVP</sequence>
<accession>A0A7X6PN89</accession>
<reference evidence="1 2" key="1">
    <citation type="journal article" date="2020" name="Biotechnol. Biofuels">
        <title>New insights from the biogas microbiome by comprehensive genome-resolved metagenomics of nearly 1600 species originating from multiple anaerobic digesters.</title>
        <authorList>
            <person name="Campanaro S."/>
            <person name="Treu L."/>
            <person name="Rodriguez-R L.M."/>
            <person name="Kovalovszki A."/>
            <person name="Ziels R.M."/>
            <person name="Maus I."/>
            <person name="Zhu X."/>
            <person name="Kougias P.G."/>
            <person name="Basile A."/>
            <person name="Luo G."/>
            <person name="Schluter A."/>
            <person name="Konstantinidis K.T."/>
            <person name="Angelidaki I."/>
        </authorList>
    </citation>
    <scope>NUCLEOTIDE SEQUENCE [LARGE SCALE GENOMIC DNA]</scope>
    <source>
        <strain evidence="1">AS15tlH2ME_198</strain>
    </source>
</reference>
<dbReference type="AlphaFoldDB" id="A0A7X6PN89"/>
<proteinExistence type="predicted"/>
<gene>
    <name evidence="1" type="ORF">GX859_02620</name>
</gene>
<comment type="caution">
    <text evidence="1">The sequence shown here is derived from an EMBL/GenBank/DDBJ whole genome shotgun (WGS) entry which is preliminary data.</text>
</comment>
<dbReference type="Proteomes" id="UP000557899">
    <property type="component" value="Unassembled WGS sequence"/>
</dbReference>
<organism evidence="1 2">
    <name type="scientific">Corynebacterium humireducens</name>
    <dbReference type="NCBI Taxonomy" id="1223514"/>
    <lineage>
        <taxon>Bacteria</taxon>
        <taxon>Bacillati</taxon>
        <taxon>Actinomycetota</taxon>
        <taxon>Actinomycetes</taxon>
        <taxon>Mycobacteriales</taxon>
        <taxon>Corynebacteriaceae</taxon>
        <taxon>Corynebacterium</taxon>
    </lineage>
</organism>
<evidence type="ECO:0000313" key="1">
    <source>
        <dbReference type="EMBL" id="NLA55184.1"/>
    </source>
</evidence>
<name>A0A7X6PN89_9CORY</name>